<feature type="region of interest" description="Disordered" evidence="3">
    <location>
        <begin position="162"/>
        <end position="204"/>
    </location>
</feature>
<keyword evidence="2" id="KW-0677">Repeat</keyword>
<keyword evidence="4" id="KW-0732">Signal</keyword>
<dbReference type="InterPro" id="IPR018247">
    <property type="entry name" value="EF_Hand_1_Ca_BS"/>
</dbReference>
<gene>
    <name evidence="6" type="ORF">FHT02_000224</name>
</gene>
<evidence type="ECO:0000256" key="3">
    <source>
        <dbReference type="SAM" id="MobiDB-lite"/>
    </source>
</evidence>
<keyword evidence="7" id="KW-1185">Reference proteome</keyword>
<dbReference type="PANTHER" id="PTHR10827">
    <property type="entry name" value="RETICULOCALBIN"/>
    <property type="match status" value="1"/>
</dbReference>
<comment type="caution">
    <text evidence="6">The sequence shown here is derived from an EMBL/GenBank/DDBJ whole genome shotgun (WGS) entry which is preliminary data.</text>
</comment>
<dbReference type="InterPro" id="IPR011992">
    <property type="entry name" value="EF-hand-dom_pair"/>
</dbReference>
<keyword evidence="1" id="KW-0479">Metal-binding</keyword>
<proteinExistence type="predicted"/>
<evidence type="ECO:0000313" key="7">
    <source>
        <dbReference type="Proteomes" id="UP000527143"/>
    </source>
</evidence>
<feature type="compositionally biased region" description="Basic and acidic residues" evidence="3">
    <location>
        <begin position="162"/>
        <end position="183"/>
    </location>
</feature>
<sequence>MKKPIHAALLGATLLAGNAQAAGQQTPQHPGPTVKVDSNGDGLVTRQEALAAADMRFAMHDANKDGQLSAEERRAGKRHRMHKPGIPHANKHAAFRQQMLERFDTNKDGALSDAERESAREARRAKRAEHRGHAPAGEPLRIDTDGNGLVSPAEMRAAAQARFDRTDTNHDGRIDAGERDAAHVKRKAMHAHGRGSAVPAAAPR</sequence>
<dbReference type="Gene3D" id="1.10.238.10">
    <property type="entry name" value="EF-hand"/>
    <property type="match status" value="2"/>
</dbReference>
<feature type="compositionally biased region" description="Basic and acidic residues" evidence="3">
    <location>
        <begin position="65"/>
        <end position="74"/>
    </location>
</feature>
<feature type="compositionally biased region" description="Basic residues" evidence="3">
    <location>
        <begin position="184"/>
        <end position="193"/>
    </location>
</feature>
<feature type="chain" id="PRO_5032377578" description="EF-hand domain-containing protein" evidence="4">
    <location>
        <begin position="22"/>
        <end position="204"/>
    </location>
</feature>
<dbReference type="SUPFAM" id="SSF47473">
    <property type="entry name" value="EF-hand"/>
    <property type="match status" value="1"/>
</dbReference>
<organism evidence="6 7">
    <name type="scientific">Sphingomonas xinjiangensis</name>
    <dbReference type="NCBI Taxonomy" id="643568"/>
    <lineage>
        <taxon>Bacteria</taxon>
        <taxon>Pseudomonadati</taxon>
        <taxon>Pseudomonadota</taxon>
        <taxon>Alphaproteobacteria</taxon>
        <taxon>Sphingomonadales</taxon>
        <taxon>Sphingomonadaceae</taxon>
        <taxon>Sphingomonas</taxon>
    </lineage>
</organism>
<feature type="domain" description="EF-hand" evidence="5">
    <location>
        <begin position="57"/>
        <end position="72"/>
    </location>
</feature>
<dbReference type="GO" id="GO:0005509">
    <property type="term" value="F:calcium ion binding"/>
    <property type="evidence" value="ECO:0007669"/>
    <property type="project" value="InterPro"/>
</dbReference>
<dbReference type="PANTHER" id="PTHR10827:SF98">
    <property type="entry name" value="45 KDA CALCIUM-BINDING PROTEIN"/>
    <property type="match status" value="1"/>
</dbReference>
<dbReference type="EMBL" id="JACIJF010000001">
    <property type="protein sequence ID" value="MBB5709018.1"/>
    <property type="molecule type" value="Genomic_DNA"/>
</dbReference>
<feature type="compositionally biased region" description="Basic and acidic residues" evidence="3">
    <location>
        <begin position="113"/>
        <end position="122"/>
    </location>
</feature>
<feature type="region of interest" description="Disordered" evidence="3">
    <location>
        <begin position="106"/>
        <end position="147"/>
    </location>
</feature>
<evidence type="ECO:0000313" key="6">
    <source>
        <dbReference type="EMBL" id="MBB5709018.1"/>
    </source>
</evidence>
<protein>
    <recommendedName>
        <fullName evidence="5">EF-hand domain-containing protein</fullName>
    </recommendedName>
</protein>
<feature type="region of interest" description="Disordered" evidence="3">
    <location>
        <begin position="65"/>
        <end position="87"/>
    </location>
</feature>
<name>A0A840YE05_9SPHN</name>
<feature type="compositionally biased region" description="Basic residues" evidence="3">
    <location>
        <begin position="75"/>
        <end position="87"/>
    </location>
</feature>
<feature type="signal peptide" evidence="4">
    <location>
        <begin position="1"/>
        <end position="21"/>
    </location>
</feature>
<evidence type="ECO:0000256" key="4">
    <source>
        <dbReference type="SAM" id="SignalP"/>
    </source>
</evidence>
<accession>A0A840YE05</accession>
<dbReference type="RefSeq" id="WP_184083383.1">
    <property type="nucleotide sequence ID" value="NZ_JACIJF010000001.1"/>
</dbReference>
<evidence type="ECO:0000256" key="1">
    <source>
        <dbReference type="ARBA" id="ARBA00022723"/>
    </source>
</evidence>
<reference evidence="6 7" key="1">
    <citation type="submission" date="2020-08" db="EMBL/GenBank/DDBJ databases">
        <title>Genomic Encyclopedia of Type Strains, Phase IV (KMG-IV): sequencing the most valuable type-strain genomes for metagenomic binning, comparative biology and taxonomic classification.</title>
        <authorList>
            <person name="Goeker M."/>
        </authorList>
    </citation>
    <scope>NUCLEOTIDE SEQUENCE [LARGE SCALE GENOMIC DNA]</scope>
    <source>
        <strain evidence="6 7">DSM 26736</strain>
    </source>
</reference>
<evidence type="ECO:0000259" key="5">
    <source>
        <dbReference type="Pfam" id="PF13202"/>
    </source>
</evidence>
<dbReference type="InterPro" id="IPR002048">
    <property type="entry name" value="EF_hand_dom"/>
</dbReference>
<feature type="domain" description="EF-hand" evidence="5">
    <location>
        <begin position="161"/>
        <end position="178"/>
    </location>
</feature>
<evidence type="ECO:0000256" key="2">
    <source>
        <dbReference type="ARBA" id="ARBA00022737"/>
    </source>
</evidence>
<dbReference type="PROSITE" id="PS00018">
    <property type="entry name" value="EF_HAND_1"/>
    <property type="match status" value="1"/>
</dbReference>
<feature type="domain" description="EF-hand" evidence="5">
    <location>
        <begin position="98"/>
        <end position="115"/>
    </location>
</feature>
<dbReference type="Pfam" id="PF13202">
    <property type="entry name" value="EF-hand_5"/>
    <property type="match status" value="3"/>
</dbReference>
<dbReference type="AlphaFoldDB" id="A0A840YE05"/>
<dbReference type="Proteomes" id="UP000527143">
    <property type="component" value="Unassembled WGS sequence"/>
</dbReference>